<protein>
    <submittedName>
        <fullName evidence="3">Uncharacterized protein</fullName>
    </submittedName>
</protein>
<evidence type="ECO:0000313" key="4">
    <source>
        <dbReference type="Proteomes" id="UP000634136"/>
    </source>
</evidence>
<feature type="chain" id="PRO_5032540557" evidence="2">
    <location>
        <begin position="22"/>
        <end position="126"/>
    </location>
</feature>
<feature type="signal peptide" evidence="2">
    <location>
        <begin position="1"/>
        <end position="21"/>
    </location>
</feature>
<feature type="transmembrane region" description="Helical" evidence="1">
    <location>
        <begin position="107"/>
        <end position="125"/>
    </location>
</feature>
<proteinExistence type="predicted"/>
<keyword evidence="2" id="KW-0732">Signal</keyword>
<keyword evidence="4" id="KW-1185">Reference proteome</keyword>
<dbReference type="AlphaFoldDB" id="A0A834X5D6"/>
<keyword evidence="1" id="KW-0812">Transmembrane</keyword>
<dbReference type="OrthoDB" id="1733910at2759"/>
<evidence type="ECO:0000256" key="1">
    <source>
        <dbReference type="SAM" id="Phobius"/>
    </source>
</evidence>
<gene>
    <name evidence="3" type="ORF">G2W53_006611</name>
</gene>
<dbReference type="Proteomes" id="UP000634136">
    <property type="component" value="Unassembled WGS sequence"/>
</dbReference>
<reference evidence="3" key="1">
    <citation type="submission" date="2020-09" db="EMBL/GenBank/DDBJ databases">
        <title>Genome-Enabled Discovery of Anthraquinone Biosynthesis in Senna tora.</title>
        <authorList>
            <person name="Kang S.-H."/>
            <person name="Pandey R.P."/>
            <person name="Lee C.-M."/>
            <person name="Sim J.-S."/>
            <person name="Jeong J.-T."/>
            <person name="Choi B.-S."/>
            <person name="Jung M."/>
            <person name="Ginzburg D."/>
            <person name="Zhao K."/>
            <person name="Won S.Y."/>
            <person name="Oh T.-J."/>
            <person name="Yu Y."/>
            <person name="Kim N.-H."/>
            <person name="Lee O.R."/>
            <person name="Lee T.-H."/>
            <person name="Bashyal P."/>
            <person name="Kim T.-S."/>
            <person name="Lee W.-H."/>
            <person name="Kawkins C."/>
            <person name="Kim C.-K."/>
            <person name="Kim J.S."/>
            <person name="Ahn B.O."/>
            <person name="Rhee S.Y."/>
            <person name="Sohng J.K."/>
        </authorList>
    </citation>
    <scope>NUCLEOTIDE SEQUENCE</scope>
    <source>
        <tissue evidence="3">Leaf</tissue>
    </source>
</reference>
<keyword evidence="1" id="KW-1133">Transmembrane helix</keyword>
<organism evidence="3 4">
    <name type="scientific">Senna tora</name>
    <dbReference type="NCBI Taxonomy" id="362788"/>
    <lineage>
        <taxon>Eukaryota</taxon>
        <taxon>Viridiplantae</taxon>
        <taxon>Streptophyta</taxon>
        <taxon>Embryophyta</taxon>
        <taxon>Tracheophyta</taxon>
        <taxon>Spermatophyta</taxon>
        <taxon>Magnoliopsida</taxon>
        <taxon>eudicotyledons</taxon>
        <taxon>Gunneridae</taxon>
        <taxon>Pentapetalae</taxon>
        <taxon>rosids</taxon>
        <taxon>fabids</taxon>
        <taxon>Fabales</taxon>
        <taxon>Fabaceae</taxon>
        <taxon>Caesalpinioideae</taxon>
        <taxon>Cassia clade</taxon>
        <taxon>Senna</taxon>
    </lineage>
</organism>
<comment type="caution">
    <text evidence="3">The sequence shown here is derived from an EMBL/GenBank/DDBJ whole genome shotgun (WGS) entry which is preliminary data.</text>
</comment>
<dbReference type="EMBL" id="JAAIUW010000003">
    <property type="protein sequence ID" value="KAF7838129.1"/>
    <property type="molecule type" value="Genomic_DNA"/>
</dbReference>
<evidence type="ECO:0000313" key="3">
    <source>
        <dbReference type="EMBL" id="KAF7838129.1"/>
    </source>
</evidence>
<evidence type="ECO:0000256" key="2">
    <source>
        <dbReference type="SAM" id="SignalP"/>
    </source>
</evidence>
<accession>A0A834X5D6</accession>
<name>A0A834X5D6_9FABA</name>
<keyword evidence="1" id="KW-0472">Membrane</keyword>
<sequence>MRKTLLLWFLVLLNILTFSASATKSTSQDGDFRTSKPQMHPKYMYGVIMGSSKEGNQRTIPRLHVLQRQRAFSHAGKPINGGSNDLLRHPNSRKASDSFSIKPSSSLFMAAFRNLILGFLLFVYFF</sequence>